<name>A0A183J3H2_9BILA</name>
<accession>A0A183J3H2</accession>
<dbReference type="EMBL" id="UZAM01014051">
    <property type="protein sequence ID" value="VDP31689.1"/>
    <property type="molecule type" value="Genomic_DNA"/>
</dbReference>
<sequence length="78" mass="8840">MGLSTLHSLETGLRQWAIEERGAAKSLRMHQTAKTNGSDLLICTNSCRSLSSDEHIVLRRPQHLRDTKKVRTQRDVAE</sequence>
<dbReference type="WBParaSite" id="SBAD_0001078601-mRNA-1">
    <property type="protein sequence ID" value="SBAD_0001078601-mRNA-1"/>
    <property type="gene ID" value="SBAD_0001078601"/>
</dbReference>
<protein>
    <submittedName>
        <fullName evidence="1 3">Uncharacterized protein</fullName>
    </submittedName>
</protein>
<reference evidence="1 2" key="2">
    <citation type="submission" date="2018-11" db="EMBL/GenBank/DDBJ databases">
        <authorList>
            <consortium name="Pathogen Informatics"/>
        </authorList>
    </citation>
    <scope>NUCLEOTIDE SEQUENCE [LARGE SCALE GENOMIC DNA]</scope>
</reference>
<evidence type="ECO:0000313" key="1">
    <source>
        <dbReference type="EMBL" id="VDP31689.1"/>
    </source>
</evidence>
<keyword evidence="2" id="KW-1185">Reference proteome</keyword>
<evidence type="ECO:0000313" key="2">
    <source>
        <dbReference type="Proteomes" id="UP000270296"/>
    </source>
</evidence>
<proteinExistence type="predicted"/>
<dbReference type="Proteomes" id="UP000270296">
    <property type="component" value="Unassembled WGS sequence"/>
</dbReference>
<evidence type="ECO:0000313" key="3">
    <source>
        <dbReference type="WBParaSite" id="SBAD_0001078601-mRNA-1"/>
    </source>
</evidence>
<organism evidence="3">
    <name type="scientific">Soboliphyme baturini</name>
    <dbReference type="NCBI Taxonomy" id="241478"/>
    <lineage>
        <taxon>Eukaryota</taxon>
        <taxon>Metazoa</taxon>
        <taxon>Ecdysozoa</taxon>
        <taxon>Nematoda</taxon>
        <taxon>Enoplea</taxon>
        <taxon>Dorylaimia</taxon>
        <taxon>Dioctophymatida</taxon>
        <taxon>Dioctophymatoidea</taxon>
        <taxon>Soboliphymatidae</taxon>
        <taxon>Soboliphyme</taxon>
    </lineage>
</organism>
<gene>
    <name evidence="1" type="ORF">SBAD_LOCUS10420</name>
</gene>
<reference evidence="3" key="1">
    <citation type="submission" date="2016-06" db="UniProtKB">
        <authorList>
            <consortium name="WormBaseParasite"/>
        </authorList>
    </citation>
    <scope>IDENTIFICATION</scope>
</reference>
<dbReference type="AlphaFoldDB" id="A0A183J3H2"/>